<evidence type="ECO:0000256" key="7">
    <source>
        <dbReference type="ARBA" id="ARBA00022679"/>
    </source>
</evidence>
<evidence type="ECO:0000256" key="9">
    <source>
        <dbReference type="ARBA" id="ARBA00022741"/>
    </source>
</evidence>
<evidence type="ECO:0000256" key="14">
    <source>
        <dbReference type="ARBA" id="ARBA00034247"/>
    </source>
</evidence>
<sequence length="463" mass="53258">MGIMEMYFKRMKDEWVALVERTDPEIRIKASEIATAHALTLSHEFYRIVRADPHAEEFLSNEQVERQLKSAMEKWIINVLSGGVEDIERLIQIQHTVAEVHARIGIPVELVEMGFRVLKKLLYPVINATDYGSMEKLHIYHFSINSIDLAMEVMSRAFSFSDSSAAKEDENYRIFSLLENAEEEKERQIGALLAWEIDIIYKVLLDADLGSSLPLSQADFGLWFNHKGRHYFSGIAEVGHISRLIQDFDGVFNHTLNNPKNLSNRSLRVKFLLQIRNTVSQIITLLRELFEEVSKHEVGMDVLTKLLNRRFLPTIFKREIAHANRVSTPLSTLIIDVDKFKEINDTWGHNTGDEILRKVSQAFYDNVRSSDYVFRYGGDEFVIVLTEASENDTLRIAERIRSRVEKTKLKAANGDDIPLSLSIGAAMFNGHPDYERLIQMADEALYIAKRRGRNRVELWKASL</sequence>
<dbReference type="NCBIfam" id="TIGR00254">
    <property type="entry name" value="GGDEF"/>
    <property type="match status" value="1"/>
</dbReference>
<evidence type="ECO:0000313" key="17">
    <source>
        <dbReference type="Proteomes" id="UP000000745"/>
    </source>
</evidence>
<evidence type="ECO:0000256" key="13">
    <source>
        <dbReference type="ARBA" id="ARBA00029839"/>
    </source>
</evidence>
<dbReference type="InterPro" id="IPR048442">
    <property type="entry name" value="DosC_2nd"/>
</dbReference>
<dbReference type="CDD" id="cd14757">
    <property type="entry name" value="GS_EcDosC-like_GGDEF"/>
    <property type="match status" value="1"/>
</dbReference>
<keyword evidence="10" id="KW-0460">Magnesium</keyword>
<dbReference type="HOGENOM" id="CLU_000445_11_5_6"/>
<dbReference type="GO" id="GO:0046872">
    <property type="term" value="F:metal ion binding"/>
    <property type="evidence" value="ECO:0007669"/>
    <property type="project" value="UniProtKB-KW"/>
</dbReference>
<dbReference type="InterPro" id="IPR012292">
    <property type="entry name" value="Globin/Proto"/>
</dbReference>
<evidence type="ECO:0000256" key="3">
    <source>
        <dbReference type="ARBA" id="ARBA00004665"/>
    </source>
</evidence>
<keyword evidence="11" id="KW-0408">Iron</keyword>
<dbReference type="InterPro" id="IPR009050">
    <property type="entry name" value="Globin-like_sf"/>
</dbReference>
<evidence type="ECO:0000256" key="8">
    <source>
        <dbReference type="ARBA" id="ARBA00022723"/>
    </source>
</evidence>
<evidence type="ECO:0000313" key="16">
    <source>
        <dbReference type="EMBL" id="CAQ89096.1"/>
    </source>
</evidence>
<dbReference type="PANTHER" id="PTHR45138:SF9">
    <property type="entry name" value="DIGUANYLATE CYCLASE DGCM-RELATED"/>
    <property type="match status" value="1"/>
</dbReference>
<evidence type="ECO:0000256" key="11">
    <source>
        <dbReference type="ARBA" id="ARBA00023004"/>
    </source>
</evidence>
<dbReference type="Pfam" id="PF00990">
    <property type="entry name" value="GGDEF"/>
    <property type="match status" value="1"/>
</dbReference>
<dbReference type="Proteomes" id="UP000000745">
    <property type="component" value="Chromosome"/>
</dbReference>
<comment type="cofactor">
    <cofactor evidence="2">
        <name>heme</name>
        <dbReference type="ChEBI" id="CHEBI:30413"/>
    </cofactor>
</comment>
<reference evidence="17" key="1">
    <citation type="journal article" date="2009" name="PLoS Genet.">
        <title>Organised genome dynamics in the Escherichia coli species results in highly diverse adaptive paths.</title>
        <authorList>
            <person name="Touchon M."/>
            <person name="Hoede C."/>
            <person name="Tenaillon O."/>
            <person name="Barbe V."/>
            <person name="Baeriswyl S."/>
            <person name="Bidet P."/>
            <person name="Bingen E."/>
            <person name="Bonacorsi S."/>
            <person name="Bouchier C."/>
            <person name="Bouvet O."/>
            <person name="Calteau A."/>
            <person name="Chiapello H."/>
            <person name="Clermont O."/>
            <person name="Cruveiller S."/>
            <person name="Danchin A."/>
            <person name="Diard M."/>
            <person name="Dossat C."/>
            <person name="Karoui M.E."/>
            <person name="Frapy E."/>
            <person name="Garry L."/>
            <person name="Ghigo J.M."/>
            <person name="Gilles A.M."/>
            <person name="Johnson J."/>
            <person name="Le Bouguenec C."/>
            <person name="Lescat M."/>
            <person name="Mangenot S."/>
            <person name="Martinez-Jehanne V."/>
            <person name="Matic I."/>
            <person name="Nassif X."/>
            <person name="Oztas S."/>
            <person name="Petit M.A."/>
            <person name="Pichon C."/>
            <person name="Rouy Z."/>
            <person name="Ruf C.S."/>
            <person name="Schneider D."/>
            <person name="Tourret J."/>
            <person name="Vacherie B."/>
            <person name="Vallenet D."/>
            <person name="Medigue C."/>
            <person name="Rocha E.P.C."/>
            <person name="Denamur E."/>
        </authorList>
    </citation>
    <scope>NUCLEOTIDE SEQUENCE [LARGE SCALE GENOMIC DNA]</scope>
    <source>
        <strain evidence="17">ATCC 35469 / DSM 13698 / BCRC 15582 / CCUG 18766 / IAM 14443 / JCM 21226 / LMG 7866 / NBRC 102419 / NCTC 12128 / CDC 0568-73</strain>
    </source>
</reference>
<dbReference type="PROSITE" id="PS50887">
    <property type="entry name" value="GGDEF"/>
    <property type="match status" value="1"/>
</dbReference>
<dbReference type="GO" id="GO:0019825">
    <property type="term" value="F:oxygen binding"/>
    <property type="evidence" value="ECO:0007669"/>
    <property type="project" value="InterPro"/>
</dbReference>
<dbReference type="InterPro" id="IPR039435">
    <property type="entry name" value="DosC_GS"/>
</dbReference>
<comment type="catalytic activity">
    <reaction evidence="14">
        <text>2 GTP = 3',3'-c-di-GMP + 2 diphosphate</text>
        <dbReference type="Rhea" id="RHEA:24898"/>
        <dbReference type="ChEBI" id="CHEBI:33019"/>
        <dbReference type="ChEBI" id="CHEBI:37565"/>
        <dbReference type="ChEBI" id="CHEBI:58805"/>
        <dbReference type="EC" id="2.7.7.65"/>
    </reaction>
</comment>
<dbReference type="InterPro" id="IPR044398">
    <property type="entry name" value="Globin-sensor_dom"/>
</dbReference>
<dbReference type="GO" id="GO:0043709">
    <property type="term" value="P:cell adhesion involved in single-species biofilm formation"/>
    <property type="evidence" value="ECO:0007669"/>
    <property type="project" value="TreeGrafter"/>
</dbReference>
<comment type="cofactor">
    <cofactor evidence="1">
        <name>Mg(2+)</name>
        <dbReference type="ChEBI" id="CHEBI:18420"/>
    </cofactor>
</comment>
<dbReference type="EC" id="2.7.7.65" evidence="4"/>
<gene>
    <name evidence="16" type="primary">yddV</name>
    <name evidence="16" type="ordered locus">EFER_1579</name>
</gene>
<evidence type="ECO:0000256" key="10">
    <source>
        <dbReference type="ARBA" id="ARBA00022842"/>
    </source>
</evidence>
<dbReference type="FunFam" id="3.30.70.270:FF:000001">
    <property type="entry name" value="Diguanylate cyclase domain protein"/>
    <property type="match status" value="1"/>
</dbReference>
<evidence type="ECO:0000256" key="4">
    <source>
        <dbReference type="ARBA" id="ARBA00012528"/>
    </source>
</evidence>
<evidence type="ECO:0000256" key="5">
    <source>
        <dbReference type="ARBA" id="ARBA00015125"/>
    </source>
</evidence>
<dbReference type="InterPro" id="IPR000160">
    <property type="entry name" value="GGDEF_dom"/>
</dbReference>
<name>B7LRF4_ESCF3</name>
<evidence type="ECO:0000256" key="2">
    <source>
        <dbReference type="ARBA" id="ARBA00001971"/>
    </source>
</evidence>
<dbReference type="GO" id="GO:0020037">
    <property type="term" value="F:heme binding"/>
    <property type="evidence" value="ECO:0007669"/>
    <property type="project" value="InterPro"/>
</dbReference>
<dbReference type="Pfam" id="PF21118">
    <property type="entry name" value="DosC_2nd"/>
    <property type="match status" value="1"/>
</dbReference>
<keyword evidence="12" id="KW-0342">GTP-binding</keyword>
<keyword evidence="8" id="KW-0479">Metal-binding</keyword>
<dbReference type="SUPFAM" id="SSF46458">
    <property type="entry name" value="Globin-like"/>
    <property type="match status" value="1"/>
</dbReference>
<comment type="pathway">
    <text evidence="3">Purine metabolism; 3',5'-cyclic di-GMP biosynthesis.</text>
</comment>
<organism evidence="16 17">
    <name type="scientific">Escherichia fergusonii (strain ATCC 35469 / DSM 13698 / CCUG 18766 / IAM 14443 / JCM 21226 / LMG 7866 / NBRC 102419 / NCTC 12128 / CDC 0568-73)</name>
    <dbReference type="NCBI Taxonomy" id="585054"/>
    <lineage>
        <taxon>Bacteria</taxon>
        <taxon>Pseudomonadati</taxon>
        <taxon>Pseudomonadota</taxon>
        <taxon>Gammaproteobacteria</taxon>
        <taxon>Enterobacterales</taxon>
        <taxon>Enterobacteriaceae</taxon>
        <taxon>Escherichia</taxon>
    </lineage>
</organism>
<dbReference type="Pfam" id="PF11563">
    <property type="entry name" value="Protoglobin"/>
    <property type="match status" value="1"/>
</dbReference>
<dbReference type="EMBL" id="CU928158">
    <property type="protein sequence ID" value="CAQ89096.1"/>
    <property type="molecule type" value="Genomic_DNA"/>
</dbReference>
<feature type="domain" description="GGDEF" evidence="15">
    <location>
        <begin position="328"/>
        <end position="461"/>
    </location>
</feature>
<dbReference type="InterPro" id="IPR029787">
    <property type="entry name" value="Nucleotide_cyclase"/>
</dbReference>
<evidence type="ECO:0000256" key="1">
    <source>
        <dbReference type="ARBA" id="ARBA00001946"/>
    </source>
</evidence>
<evidence type="ECO:0000256" key="12">
    <source>
        <dbReference type="ARBA" id="ARBA00023134"/>
    </source>
</evidence>
<dbReference type="PANTHER" id="PTHR45138">
    <property type="entry name" value="REGULATORY COMPONENTS OF SENSORY TRANSDUCTION SYSTEM"/>
    <property type="match status" value="1"/>
</dbReference>
<dbReference type="SUPFAM" id="SSF55073">
    <property type="entry name" value="Nucleotide cyclase"/>
    <property type="match status" value="1"/>
</dbReference>
<keyword evidence="17" id="KW-1185">Reference proteome</keyword>
<proteinExistence type="predicted"/>
<accession>B7LRF4</accession>
<dbReference type="GO" id="GO:0005886">
    <property type="term" value="C:plasma membrane"/>
    <property type="evidence" value="ECO:0007669"/>
    <property type="project" value="TreeGrafter"/>
</dbReference>
<dbReference type="GO" id="GO:0005525">
    <property type="term" value="F:GTP binding"/>
    <property type="evidence" value="ECO:0007669"/>
    <property type="project" value="UniProtKB-KW"/>
</dbReference>
<protein>
    <recommendedName>
        <fullName evidence="5">Diguanylate cyclase DosC</fullName>
        <ecNumber evidence="4">2.7.7.65</ecNumber>
    </recommendedName>
    <alternativeName>
        <fullName evidence="13">Direct oxygen-sensing cyclase</fullName>
    </alternativeName>
</protein>
<dbReference type="SMART" id="SM00267">
    <property type="entry name" value="GGDEF"/>
    <property type="match status" value="1"/>
</dbReference>
<keyword evidence="7" id="KW-0808">Transferase</keyword>
<dbReference type="CDD" id="cd01949">
    <property type="entry name" value="GGDEF"/>
    <property type="match status" value="1"/>
</dbReference>
<dbReference type="AlphaFoldDB" id="B7LRF4"/>
<dbReference type="InterPro" id="IPR043128">
    <property type="entry name" value="Rev_trsase/Diguanyl_cyclase"/>
</dbReference>
<dbReference type="InterPro" id="IPR050469">
    <property type="entry name" value="Diguanylate_Cyclase"/>
</dbReference>
<dbReference type="Gene3D" id="1.10.490.10">
    <property type="entry name" value="Globins"/>
    <property type="match status" value="1"/>
</dbReference>
<evidence type="ECO:0000259" key="15">
    <source>
        <dbReference type="PROSITE" id="PS50887"/>
    </source>
</evidence>
<dbReference type="GO" id="GO:0052621">
    <property type="term" value="F:diguanylate cyclase activity"/>
    <property type="evidence" value="ECO:0007669"/>
    <property type="project" value="UniProtKB-EC"/>
</dbReference>
<dbReference type="Gene3D" id="3.30.70.270">
    <property type="match status" value="1"/>
</dbReference>
<keyword evidence="9" id="KW-0547">Nucleotide-binding</keyword>
<dbReference type="UniPathway" id="UPA00599"/>
<keyword evidence="6" id="KW-0349">Heme</keyword>
<dbReference type="KEGG" id="efe:EFER_1579"/>
<dbReference type="GO" id="GO:1902201">
    <property type="term" value="P:negative regulation of bacterial-type flagellum-dependent cell motility"/>
    <property type="evidence" value="ECO:0007669"/>
    <property type="project" value="TreeGrafter"/>
</dbReference>
<evidence type="ECO:0000256" key="6">
    <source>
        <dbReference type="ARBA" id="ARBA00022617"/>
    </source>
</evidence>